<keyword evidence="1" id="KW-0479">Metal-binding</keyword>
<dbReference type="Gene3D" id="2.60.120.330">
    <property type="entry name" value="B-lactam Antibiotic, Isopenicillin N Synthase, Chain"/>
    <property type="match status" value="2"/>
</dbReference>
<reference evidence="4" key="2">
    <citation type="journal article" date="2023" name="Plants (Basel)">
        <title>Annotation of the Turnera subulata (Passifloraceae) Draft Genome Reveals the S-Locus Evolved after the Divergence of Turneroideae from Passifloroideae in a Stepwise Manner.</title>
        <authorList>
            <person name="Henning P.M."/>
            <person name="Roalson E.H."/>
            <person name="Mir W."/>
            <person name="McCubbin A.G."/>
            <person name="Shore J.S."/>
        </authorList>
    </citation>
    <scope>NUCLEOTIDE SEQUENCE</scope>
    <source>
        <strain evidence="4">F60SS</strain>
    </source>
</reference>
<protein>
    <recommendedName>
        <fullName evidence="3">Fe2OG dioxygenase domain-containing protein</fullName>
    </recommendedName>
</protein>
<dbReference type="InterPro" id="IPR044861">
    <property type="entry name" value="IPNS-like_FE2OG_OXY"/>
</dbReference>
<comment type="caution">
    <text evidence="4">The sequence shown here is derived from an EMBL/GenBank/DDBJ whole genome shotgun (WGS) entry which is preliminary data.</text>
</comment>
<dbReference type="PROSITE" id="PS51471">
    <property type="entry name" value="FE2OG_OXY"/>
    <property type="match status" value="2"/>
</dbReference>
<dbReference type="GO" id="GO:0046872">
    <property type="term" value="F:metal ion binding"/>
    <property type="evidence" value="ECO:0007669"/>
    <property type="project" value="UniProtKB-KW"/>
</dbReference>
<feature type="non-terminal residue" evidence="4">
    <location>
        <position position="586"/>
    </location>
</feature>
<evidence type="ECO:0000259" key="3">
    <source>
        <dbReference type="PROSITE" id="PS51471"/>
    </source>
</evidence>
<accession>A0A9Q0JBK9</accession>
<dbReference type="AlphaFoldDB" id="A0A9Q0JBK9"/>
<dbReference type="SUPFAM" id="SSF51197">
    <property type="entry name" value="Clavaminate synthase-like"/>
    <property type="match status" value="2"/>
</dbReference>
<proteinExistence type="predicted"/>
<evidence type="ECO:0000313" key="4">
    <source>
        <dbReference type="EMBL" id="KAJ4835499.1"/>
    </source>
</evidence>
<sequence>VSISVDLPALDFSQPVEQPFLSTLSRACQEWGFFYVTNHGISKDLFDQVFALSRPIFSLPADSKLKIGPSSVLKTYTPHFIASPYFESLRVSGPDFLDSAKSSEAELFSEPQTRFSEVLQEYGNRMSELSKKIVKVLLMSLGDGYDRKFYESEFSNCSGYLRIVNYSPPEIFEEEEVEGLGMHTDMSCITIVYQDESGGLQMRSKDGEWLDIRPCENALVVNVGDLLQAWSNERLRSSEHRVVLRKTDEKLIWAPDEVVGQENSRVYQSFACLDYLKFRESNEHFNLCTLSRACQEWGFFYVTNHGIPKDLFSEVLALLRPIFSLPTDSKLKLGPSSVLKTYTSHSTAFPYVESLRVSGPDFLSSAKSSEKELFSEPNSRFSEVLQEYGNNMSELSKKIVKVLLMSLGDGYDKKFYESEFSNCRGYMRIINYSPPESLEEEVEGLGMHTDIGCITILYQDMNGGLQVRSREGQWLDIRPCENTLVVNVGDLFQAWSNERLRSSEHRVALRKTANRSSLAFFWHFEDGKVISAPDEIVGQENSRAYKPFVCLDYLKFRFRYEKIGHNVKDFAGQKLSEPIPETEASK</sequence>
<evidence type="ECO:0000313" key="5">
    <source>
        <dbReference type="Proteomes" id="UP001141552"/>
    </source>
</evidence>
<dbReference type="Proteomes" id="UP001141552">
    <property type="component" value="Unassembled WGS sequence"/>
</dbReference>
<dbReference type="OrthoDB" id="288590at2759"/>
<keyword evidence="2" id="KW-0408">Iron</keyword>
<feature type="domain" description="Fe2OG dioxygenase" evidence="3">
    <location>
        <begin position="157"/>
        <end position="260"/>
    </location>
</feature>
<gene>
    <name evidence="4" type="ORF">Tsubulata_015494</name>
</gene>
<dbReference type="EMBL" id="JAKUCV010004398">
    <property type="protein sequence ID" value="KAJ4835499.1"/>
    <property type="molecule type" value="Genomic_DNA"/>
</dbReference>
<feature type="domain" description="Fe2OG dioxygenase" evidence="3">
    <location>
        <begin position="423"/>
        <end position="524"/>
    </location>
</feature>
<reference evidence="4" key="1">
    <citation type="submission" date="2022-02" db="EMBL/GenBank/DDBJ databases">
        <authorList>
            <person name="Henning P.M."/>
            <person name="McCubbin A.G."/>
            <person name="Shore J.S."/>
        </authorList>
    </citation>
    <scope>NUCLEOTIDE SEQUENCE</scope>
    <source>
        <strain evidence="4">F60SS</strain>
        <tissue evidence="4">Leaves</tissue>
    </source>
</reference>
<organism evidence="4 5">
    <name type="scientific">Turnera subulata</name>
    <dbReference type="NCBI Taxonomy" id="218843"/>
    <lineage>
        <taxon>Eukaryota</taxon>
        <taxon>Viridiplantae</taxon>
        <taxon>Streptophyta</taxon>
        <taxon>Embryophyta</taxon>
        <taxon>Tracheophyta</taxon>
        <taxon>Spermatophyta</taxon>
        <taxon>Magnoliopsida</taxon>
        <taxon>eudicotyledons</taxon>
        <taxon>Gunneridae</taxon>
        <taxon>Pentapetalae</taxon>
        <taxon>rosids</taxon>
        <taxon>fabids</taxon>
        <taxon>Malpighiales</taxon>
        <taxon>Passifloraceae</taxon>
        <taxon>Turnera</taxon>
    </lineage>
</organism>
<dbReference type="InterPro" id="IPR005123">
    <property type="entry name" value="Oxoglu/Fe-dep_dioxygenase_dom"/>
</dbReference>
<dbReference type="PRINTS" id="PR00682">
    <property type="entry name" value="IPNSYNTHASE"/>
</dbReference>
<dbReference type="InterPro" id="IPR050231">
    <property type="entry name" value="Iron_ascorbate_oxido_reductase"/>
</dbReference>
<name>A0A9Q0JBK9_9ROSI</name>
<dbReference type="Pfam" id="PF03171">
    <property type="entry name" value="2OG-FeII_Oxy"/>
    <property type="match status" value="2"/>
</dbReference>
<dbReference type="Pfam" id="PF14226">
    <property type="entry name" value="DIOX_N"/>
    <property type="match status" value="2"/>
</dbReference>
<keyword evidence="5" id="KW-1185">Reference proteome</keyword>
<evidence type="ECO:0000256" key="2">
    <source>
        <dbReference type="ARBA" id="ARBA00023004"/>
    </source>
</evidence>
<dbReference type="InterPro" id="IPR027443">
    <property type="entry name" value="IPNS-like_sf"/>
</dbReference>
<evidence type="ECO:0000256" key="1">
    <source>
        <dbReference type="ARBA" id="ARBA00022723"/>
    </source>
</evidence>
<dbReference type="PANTHER" id="PTHR47990">
    <property type="entry name" value="2-OXOGLUTARATE (2OG) AND FE(II)-DEPENDENT OXYGENASE SUPERFAMILY PROTEIN-RELATED"/>
    <property type="match status" value="1"/>
</dbReference>
<dbReference type="InterPro" id="IPR026992">
    <property type="entry name" value="DIOX_N"/>
</dbReference>